<feature type="domain" description="DNA helicase Pif1-like DEAD-box helicase" evidence="2">
    <location>
        <begin position="207"/>
        <end position="362"/>
    </location>
</feature>
<dbReference type="OrthoDB" id="5860629at2759"/>
<accession>A0A163J0K7</accession>
<keyword evidence="1" id="KW-0347">Helicase</keyword>
<keyword evidence="1" id="KW-0378">Hydrolase</keyword>
<keyword evidence="1" id="KW-0067">ATP-binding</keyword>
<dbReference type="EMBL" id="LT551115">
    <property type="protein sequence ID" value="SAL96453.1"/>
    <property type="molecule type" value="Genomic_DNA"/>
</dbReference>
<dbReference type="EC" id="5.6.2.3" evidence="1"/>
<dbReference type="SUPFAM" id="SSF52540">
    <property type="entry name" value="P-loop containing nucleoside triphosphate hydrolases"/>
    <property type="match status" value="1"/>
</dbReference>
<dbReference type="InterPro" id="IPR027417">
    <property type="entry name" value="P-loop_NTPase"/>
</dbReference>
<evidence type="ECO:0000256" key="1">
    <source>
        <dbReference type="RuleBase" id="RU363044"/>
    </source>
</evidence>
<organism evidence="3">
    <name type="scientific">Absidia glauca</name>
    <name type="common">Pin mould</name>
    <dbReference type="NCBI Taxonomy" id="4829"/>
    <lineage>
        <taxon>Eukaryota</taxon>
        <taxon>Fungi</taxon>
        <taxon>Fungi incertae sedis</taxon>
        <taxon>Mucoromycota</taxon>
        <taxon>Mucoromycotina</taxon>
        <taxon>Mucoromycetes</taxon>
        <taxon>Mucorales</taxon>
        <taxon>Cunninghamellaceae</taxon>
        <taxon>Absidia</taxon>
    </lineage>
</organism>
<dbReference type="Proteomes" id="UP000078561">
    <property type="component" value="Unassembled WGS sequence"/>
</dbReference>
<protein>
    <recommendedName>
        <fullName evidence="1">ATP-dependent DNA helicase</fullName>
        <ecNumber evidence="1">5.6.2.3</ecNumber>
    </recommendedName>
</protein>
<dbReference type="GO" id="GO:0006281">
    <property type="term" value="P:DNA repair"/>
    <property type="evidence" value="ECO:0007669"/>
    <property type="project" value="UniProtKB-KW"/>
</dbReference>
<dbReference type="Pfam" id="PF05970">
    <property type="entry name" value="PIF1"/>
    <property type="match status" value="1"/>
</dbReference>
<feature type="non-terminal residue" evidence="3">
    <location>
        <position position="362"/>
    </location>
</feature>
<dbReference type="InterPro" id="IPR010285">
    <property type="entry name" value="DNA_helicase_pif1-like_DEAD"/>
</dbReference>
<comment type="catalytic activity">
    <reaction evidence="1">
        <text>ATP + H2O = ADP + phosphate + H(+)</text>
        <dbReference type="Rhea" id="RHEA:13065"/>
        <dbReference type="ChEBI" id="CHEBI:15377"/>
        <dbReference type="ChEBI" id="CHEBI:15378"/>
        <dbReference type="ChEBI" id="CHEBI:30616"/>
        <dbReference type="ChEBI" id="CHEBI:43474"/>
        <dbReference type="ChEBI" id="CHEBI:456216"/>
        <dbReference type="EC" id="5.6.2.3"/>
    </reaction>
</comment>
<comment type="cofactor">
    <cofactor evidence="1">
        <name>Mg(2+)</name>
        <dbReference type="ChEBI" id="CHEBI:18420"/>
    </cofactor>
</comment>
<dbReference type="PANTHER" id="PTHR10492">
    <property type="match status" value="1"/>
</dbReference>
<dbReference type="GO" id="GO:0000723">
    <property type="term" value="P:telomere maintenance"/>
    <property type="evidence" value="ECO:0007669"/>
    <property type="project" value="InterPro"/>
</dbReference>
<keyword evidence="1" id="KW-0227">DNA damage</keyword>
<dbReference type="OMA" id="SHFERNI"/>
<evidence type="ECO:0000313" key="4">
    <source>
        <dbReference type="Proteomes" id="UP000078561"/>
    </source>
</evidence>
<keyword evidence="1" id="KW-0234">DNA repair</keyword>
<feature type="non-terminal residue" evidence="3">
    <location>
        <position position="1"/>
    </location>
</feature>
<keyword evidence="4" id="KW-1185">Reference proteome</keyword>
<dbReference type="GO" id="GO:0006310">
    <property type="term" value="P:DNA recombination"/>
    <property type="evidence" value="ECO:0007669"/>
    <property type="project" value="UniProtKB-KW"/>
</dbReference>
<reference evidence="3" key="1">
    <citation type="submission" date="2016-04" db="EMBL/GenBank/DDBJ databases">
        <authorList>
            <person name="Evans L.H."/>
            <person name="Alamgir A."/>
            <person name="Owens N."/>
            <person name="Weber N.D."/>
            <person name="Virtaneva K."/>
            <person name="Barbian K."/>
            <person name="Babar A."/>
            <person name="Rosenke K."/>
        </authorList>
    </citation>
    <scope>NUCLEOTIDE SEQUENCE [LARGE SCALE GENOMIC DNA]</scope>
    <source>
        <strain evidence="3">CBS 101.48</strain>
    </source>
</reference>
<sequence>QGGFGAILGRVYTVAASNVELYHMRQLLYHVPGALGYEDLRTVNGVVYDTFRAAAYERGLLEDDREWDRCLNESAIFAMPHAIRQLFVSLLLFCTPTDPFGLWQRHKHSMIDDFCHAAGITNVDAQVRNHPNPNSPTTLEPMYAQCLLNMENTLQAHGKSLPEFGEFILPPPSTVPNLYSDQPAVIRDQLLLLDQARSNYQAQFPFNTDQQHAFDNIITAVYDNDIVSSKLFFVDGPGGTGKTYLFNSLLQRVRQDGSIALAAASSGTAALLLNGGRTAHSMFKIPLDVDDNTTCSIPASSSLATLIRQTKLILWDEASMINRYLFETVDRTFRDLMKQVDPRLKNVPFGGKVIVLGGDFRQ</sequence>
<dbReference type="AlphaFoldDB" id="A0A163J0K7"/>
<dbReference type="GO" id="GO:0016887">
    <property type="term" value="F:ATP hydrolysis activity"/>
    <property type="evidence" value="ECO:0007669"/>
    <property type="project" value="RHEA"/>
</dbReference>
<comment type="similarity">
    <text evidence="1">Belongs to the helicase family.</text>
</comment>
<proteinExistence type="inferred from homology"/>
<dbReference type="Gene3D" id="3.40.50.300">
    <property type="entry name" value="P-loop containing nucleotide triphosphate hydrolases"/>
    <property type="match status" value="1"/>
</dbReference>
<evidence type="ECO:0000259" key="2">
    <source>
        <dbReference type="Pfam" id="PF05970"/>
    </source>
</evidence>
<keyword evidence="1" id="KW-0233">DNA recombination</keyword>
<evidence type="ECO:0000313" key="3">
    <source>
        <dbReference type="EMBL" id="SAL96453.1"/>
    </source>
</evidence>
<keyword evidence="1" id="KW-0547">Nucleotide-binding</keyword>
<dbReference type="STRING" id="4829.A0A163J0K7"/>
<dbReference type="GO" id="GO:0005524">
    <property type="term" value="F:ATP binding"/>
    <property type="evidence" value="ECO:0007669"/>
    <property type="project" value="UniProtKB-KW"/>
</dbReference>
<name>A0A163J0K7_ABSGL</name>
<dbReference type="PANTHER" id="PTHR10492:SF57">
    <property type="entry name" value="ATP-DEPENDENT DNA HELICASE"/>
    <property type="match status" value="1"/>
</dbReference>
<gene>
    <name evidence="3" type="primary">ABSGL_01865.1 scaffold 2504</name>
</gene>
<dbReference type="GO" id="GO:0043139">
    <property type="term" value="F:5'-3' DNA helicase activity"/>
    <property type="evidence" value="ECO:0007669"/>
    <property type="project" value="UniProtKB-EC"/>
</dbReference>
<dbReference type="InParanoid" id="A0A163J0K7"/>